<dbReference type="PANTHER" id="PTHR43388:SF1">
    <property type="entry name" value="HYDROGENASE MATURATION FACTOR HOXX"/>
    <property type="match status" value="1"/>
</dbReference>
<dbReference type="PANTHER" id="PTHR43388">
    <property type="entry name" value="HYDROGENASE MATURATION FACTOR HOXX"/>
    <property type="match status" value="1"/>
</dbReference>
<comment type="caution">
    <text evidence="3">The sequence shown here is derived from an EMBL/GenBank/DDBJ whole genome shotgun (WGS) entry which is preliminary data.</text>
</comment>
<dbReference type="SUPFAM" id="SSF53328">
    <property type="entry name" value="Formyltransferase"/>
    <property type="match status" value="1"/>
</dbReference>
<feature type="region of interest" description="Disordered" evidence="1">
    <location>
        <begin position="575"/>
        <end position="636"/>
    </location>
</feature>
<evidence type="ECO:0000313" key="3">
    <source>
        <dbReference type="EMBL" id="MDR7279318.1"/>
    </source>
</evidence>
<sequence length="636" mass="67419">MRVLLLVSAFNGLSQRVWCTLREAGHEVGVLLATGDRDMIEGVRAARPDVILCPFLTHRVPAEIWTEWRTIIIHPGPVGDRGPSSLDWAITEAEPYWGVTALQAVAEMDAGPIWATRIFRLSGTAPRKSALYNGPVADAAVACVREVLAKAADPAFRPVPAERMPHEVPNARPRAAMRQSDRAFGWDEGGERIVRRIRAADGAPGVRTEVLGLPVYAYDAHPGGTAGTGAKPGTVLCRRQGAILVATGDGGVWIGHLRQAGPEPVAGGGAGPAGTWPRGIKLPAAVVLGRRLRGVPHATLPLGAEAEAPGAYRQIRYRRTADVGWLTFDFYNGAMSAGQCRRLLAAFRHAAGQDTRVLVLRGSTEAFSNGIHLNLITAATDPAAAAWANITAINAVCTEIIECTRQVVIAAYPGNAGAGGVMLGLGADLVAAREDIVLNPYYDIGLYGSELHTHTLPRRVGPVTAERLLTARLPMSAAQARAAGLVDEVGPRHPDAFADWLADLAARHTDPQLNRRLRSRRARALSAGLPLAVHEVRELAEMSLDIFDDRSGFAAARHAFVHKVRPAATPARLLLSPPVEPVPPAQGGPAGNAKRPVPAPPPGAQNQGKNRPHVRPRTAAPDAPQAVRPAVPAQAG</sequence>
<dbReference type="GO" id="GO:0003824">
    <property type="term" value="F:catalytic activity"/>
    <property type="evidence" value="ECO:0007669"/>
    <property type="project" value="InterPro"/>
</dbReference>
<dbReference type="InterPro" id="IPR001753">
    <property type="entry name" value="Enoyl-CoA_hydra/iso"/>
</dbReference>
<protein>
    <submittedName>
        <fullName evidence="3">Two-component system hydrogenase maturation factor HypX/HoxX</fullName>
    </submittedName>
</protein>
<dbReference type="InterPro" id="IPR047180">
    <property type="entry name" value="HoxX-like"/>
</dbReference>
<dbReference type="InterPro" id="IPR036477">
    <property type="entry name" value="Formyl_transf_N_sf"/>
</dbReference>
<name>A0AAE3YVU8_9ACTN</name>
<dbReference type="EMBL" id="JAVDYB010000001">
    <property type="protein sequence ID" value="MDR7279318.1"/>
    <property type="molecule type" value="Genomic_DNA"/>
</dbReference>
<dbReference type="PIRSF" id="PIRSF006787">
    <property type="entry name" value="Hydrgn_mat_HoxX"/>
    <property type="match status" value="1"/>
</dbReference>
<dbReference type="Gene3D" id="3.40.50.12230">
    <property type="match status" value="1"/>
</dbReference>
<keyword evidence="4" id="KW-1185">Reference proteome</keyword>
<accession>A0AAE3YVU8</accession>
<dbReference type="CDD" id="cd08650">
    <property type="entry name" value="FMT_core_HypX_N"/>
    <property type="match status" value="1"/>
</dbReference>
<evidence type="ECO:0000313" key="4">
    <source>
        <dbReference type="Proteomes" id="UP001183643"/>
    </source>
</evidence>
<evidence type="ECO:0000259" key="2">
    <source>
        <dbReference type="Pfam" id="PF02911"/>
    </source>
</evidence>
<dbReference type="CDD" id="cd08701">
    <property type="entry name" value="FMT_C_HypX"/>
    <property type="match status" value="1"/>
</dbReference>
<dbReference type="Proteomes" id="UP001183643">
    <property type="component" value="Unassembled WGS sequence"/>
</dbReference>
<proteinExistence type="predicted"/>
<organism evidence="3 4">
    <name type="scientific">Catenuloplanes atrovinosus</name>
    <dbReference type="NCBI Taxonomy" id="137266"/>
    <lineage>
        <taxon>Bacteria</taxon>
        <taxon>Bacillati</taxon>
        <taxon>Actinomycetota</taxon>
        <taxon>Actinomycetes</taxon>
        <taxon>Micromonosporales</taxon>
        <taxon>Micromonosporaceae</taxon>
        <taxon>Catenuloplanes</taxon>
    </lineage>
</organism>
<evidence type="ECO:0000256" key="1">
    <source>
        <dbReference type="SAM" id="MobiDB-lite"/>
    </source>
</evidence>
<dbReference type="InterPro" id="IPR029045">
    <property type="entry name" value="ClpP/crotonase-like_dom_sf"/>
</dbReference>
<reference evidence="3" key="1">
    <citation type="submission" date="2023-07" db="EMBL/GenBank/DDBJ databases">
        <title>Sequencing the genomes of 1000 actinobacteria strains.</title>
        <authorList>
            <person name="Klenk H.-P."/>
        </authorList>
    </citation>
    <scope>NUCLEOTIDE SEQUENCE</scope>
    <source>
        <strain evidence="3">DSM 44707</strain>
    </source>
</reference>
<feature type="compositionally biased region" description="Low complexity" evidence="1">
    <location>
        <begin position="619"/>
        <end position="636"/>
    </location>
</feature>
<gene>
    <name evidence="3" type="ORF">J2S41_006096</name>
</gene>
<dbReference type="Gene3D" id="3.90.226.10">
    <property type="entry name" value="2-enoyl-CoA Hydratase, Chain A, domain 1"/>
    <property type="match status" value="1"/>
</dbReference>
<dbReference type="RefSeq" id="WP_310372801.1">
    <property type="nucleotide sequence ID" value="NZ_JAVDYB010000001.1"/>
</dbReference>
<dbReference type="SUPFAM" id="SSF50486">
    <property type="entry name" value="FMT C-terminal domain-like"/>
    <property type="match status" value="1"/>
</dbReference>
<dbReference type="AlphaFoldDB" id="A0AAE3YVU8"/>
<dbReference type="Pfam" id="PF00378">
    <property type="entry name" value="ECH_1"/>
    <property type="match status" value="1"/>
</dbReference>
<dbReference type="InterPro" id="IPR011034">
    <property type="entry name" value="Formyl_transferase-like_C_sf"/>
</dbReference>
<dbReference type="InterPro" id="IPR009188">
    <property type="entry name" value="NiFe-hyd_mat_HypX/HoxX"/>
</dbReference>
<dbReference type="SUPFAM" id="SSF52096">
    <property type="entry name" value="ClpP/crotonase"/>
    <property type="match status" value="1"/>
</dbReference>
<feature type="domain" description="Formyl transferase C-terminal" evidence="2">
    <location>
        <begin position="178"/>
        <end position="264"/>
    </location>
</feature>
<dbReference type="InterPro" id="IPR005793">
    <property type="entry name" value="Formyl_trans_C"/>
</dbReference>
<dbReference type="Pfam" id="PF02911">
    <property type="entry name" value="Formyl_trans_C"/>
    <property type="match status" value="1"/>
</dbReference>
<dbReference type="CDD" id="cd06558">
    <property type="entry name" value="crotonase-like"/>
    <property type="match status" value="1"/>
</dbReference>